<proteinExistence type="predicted"/>
<organism evidence="1 2">
    <name type="scientific">Naganishia friedmannii</name>
    <dbReference type="NCBI Taxonomy" id="89922"/>
    <lineage>
        <taxon>Eukaryota</taxon>
        <taxon>Fungi</taxon>
        <taxon>Dikarya</taxon>
        <taxon>Basidiomycota</taxon>
        <taxon>Agaricomycotina</taxon>
        <taxon>Tremellomycetes</taxon>
        <taxon>Filobasidiales</taxon>
        <taxon>Filobasidiaceae</taxon>
        <taxon>Naganishia</taxon>
    </lineage>
</organism>
<accession>A0ACC2V0R7</accession>
<sequence length="173" mass="19886">MKNLLAAYDSSERLEEVNEWIHDRVRKYEPADVDMDVTPVPEKVVRGRQPARHHAFASRKTATVIKDGQDAWKLYNIDNSPSGEPSANETLLEYWARHHKTWQMRSLARVARDVLGLAGSSASVERLFSQSGLMTSNRRARLLPERVIHQTSLKVWGREGFRAMAKMQKEKDM</sequence>
<keyword evidence="2" id="KW-1185">Reference proteome</keyword>
<gene>
    <name evidence="1" type="ORF">QFC21_006630</name>
</gene>
<reference evidence="1" key="1">
    <citation type="submission" date="2023-04" db="EMBL/GenBank/DDBJ databases">
        <title>Draft Genome sequencing of Naganishia species isolated from polar environments using Oxford Nanopore Technology.</title>
        <authorList>
            <person name="Leo P."/>
            <person name="Venkateswaran K."/>
        </authorList>
    </citation>
    <scope>NUCLEOTIDE SEQUENCE</scope>
    <source>
        <strain evidence="1">MNA-CCFEE 5423</strain>
    </source>
</reference>
<evidence type="ECO:0000313" key="2">
    <source>
        <dbReference type="Proteomes" id="UP001227268"/>
    </source>
</evidence>
<protein>
    <submittedName>
        <fullName evidence="1">Uncharacterized protein</fullName>
    </submittedName>
</protein>
<name>A0ACC2V0R7_9TREE</name>
<evidence type="ECO:0000313" key="1">
    <source>
        <dbReference type="EMBL" id="KAJ9092918.1"/>
    </source>
</evidence>
<dbReference type="Proteomes" id="UP001227268">
    <property type="component" value="Unassembled WGS sequence"/>
</dbReference>
<comment type="caution">
    <text evidence="1">The sequence shown here is derived from an EMBL/GenBank/DDBJ whole genome shotgun (WGS) entry which is preliminary data.</text>
</comment>
<dbReference type="EMBL" id="JASBWT010000034">
    <property type="protein sequence ID" value="KAJ9092918.1"/>
    <property type="molecule type" value="Genomic_DNA"/>
</dbReference>